<dbReference type="EMBL" id="JAPZBU010000012">
    <property type="protein sequence ID" value="KAJ5376151.1"/>
    <property type="molecule type" value="Genomic_DNA"/>
</dbReference>
<accession>A0A9W9VE79</accession>
<organism evidence="1 2">
    <name type="scientific">Penicillium cosmopolitanum</name>
    <dbReference type="NCBI Taxonomy" id="1131564"/>
    <lineage>
        <taxon>Eukaryota</taxon>
        <taxon>Fungi</taxon>
        <taxon>Dikarya</taxon>
        <taxon>Ascomycota</taxon>
        <taxon>Pezizomycotina</taxon>
        <taxon>Eurotiomycetes</taxon>
        <taxon>Eurotiomycetidae</taxon>
        <taxon>Eurotiales</taxon>
        <taxon>Aspergillaceae</taxon>
        <taxon>Penicillium</taxon>
    </lineage>
</organism>
<evidence type="ECO:0000313" key="1">
    <source>
        <dbReference type="EMBL" id="KAJ5376151.1"/>
    </source>
</evidence>
<evidence type="ECO:0000313" key="2">
    <source>
        <dbReference type="Proteomes" id="UP001147747"/>
    </source>
</evidence>
<dbReference type="AlphaFoldDB" id="A0A9W9VE79"/>
<dbReference type="GeneID" id="81376654"/>
<proteinExistence type="predicted"/>
<sequence length="77" mass="8658">MSPQFTQAFLLSPAIDNCTSYHSTLTPHAWRKPRDGEARKSSRKIQIYLSHLLEGMVHLLQKNGSAAATDHWKLGIV</sequence>
<name>A0A9W9VE79_9EURO</name>
<dbReference type="RefSeq" id="XP_056481181.1">
    <property type="nucleotide sequence ID" value="XM_056637674.1"/>
</dbReference>
<comment type="caution">
    <text evidence="1">The sequence shown here is derived from an EMBL/GenBank/DDBJ whole genome shotgun (WGS) entry which is preliminary data.</text>
</comment>
<dbReference type="Proteomes" id="UP001147747">
    <property type="component" value="Unassembled WGS sequence"/>
</dbReference>
<gene>
    <name evidence="1" type="ORF">N7509_013037</name>
</gene>
<protein>
    <submittedName>
        <fullName evidence="1">Uncharacterized protein</fullName>
    </submittedName>
</protein>
<keyword evidence="2" id="KW-1185">Reference proteome</keyword>
<reference evidence="1" key="2">
    <citation type="journal article" date="2023" name="IMA Fungus">
        <title>Comparative genomic study of the Penicillium genus elucidates a diverse pangenome and 15 lateral gene transfer events.</title>
        <authorList>
            <person name="Petersen C."/>
            <person name="Sorensen T."/>
            <person name="Nielsen M.R."/>
            <person name="Sondergaard T.E."/>
            <person name="Sorensen J.L."/>
            <person name="Fitzpatrick D.A."/>
            <person name="Frisvad J.C."/>
            <person name="Nielsen K.L."/>
        </authorList>
    </citation>
    <scope>NUCLEOTIDE SEQUENCE</scope>
    <source>
        <strain evidence="1">IBT 29677</strain>
    </source>
</reference>
<reference evidence="1" key="1">
    <citation type="submission" date="2022-12" db="EMBL/GenBank/DDBJ databases">
        <authorList>
            <person name="Petersen C."/>
        </authorList>
    </citation>
    <scope>NUCLEOTIDE SEQUENCE</scope>
    <source>
        <strain evidence="1">IBT 29677</strain>
    </source>
</reference>